<dbReference type="InterPro" id="IPR005135">
    <property type="entry name" value="Endo/exonuclease/phosphatase"/>
</dbReference>
<dbReference type="InterPro" id="IPR004808">
    <property type="entry name" value="AP_endonuc_1"/>
</dbReference>
<keyword evidence="3" id="KW-0378">Hydrolase</keyword>
<sequence>MSSALITTLNLNGIRAAHRRGLMEWLALANPDVLLLQEVRAPEEVTEALLGPEWNVHTHPCAIKGRAGVAVALRRDGQFQAEGEPRVGLSPDEPDYDTGRWVELDLVGPTDLTVVSAYFHSGSVGTPKQEQKMAHLPRIEVRLAQLLDQNALVAGDFNVVRSELDIKNWKGNHNKSAGVLDEEIAFLNRWVDSGWSDVVRDLAGPNQGPYSWWSWRGKAFDNDAGWRIDYQYASRGLAQSAQRYEIFRAPSWDARFSDHAPVTVEYQFS</sequence>
<dbReference type="SUPFAM" id="SSF56219">
    <property type="entry name" value="DNase I-like"/>
    <property type="match status" value="1"/>
</dbReference>
<comment type="similarity">
    <text evidence="1">Belongs to the DNA repair enzymes AP/ExoA family.</text>
</comment>
<evidence type="ECO:0000256" key="7">
    <source>
        <dbReference type="PIRSR" id="PIRSR604808-3"/>
    </source>
</evidence>
<dbReference type="Pfam" id="PF03372">
    <property type="entry name" value="Exo_endo_phos"/>
    <property type="match status" value="1"/>
</dbReference>
<dbReference type="NCBIfam" id="TIGR00633">
    <property type="entry name" value="xth"/>
    <property type="match status" value="1"/>
</dbReference>
<evidence type="ECO:0000256" key="1">
    <source>
        <dbReference type="ARBA" id="ARBA00007092"/>
    </source>
</evidence>
<feature type="site" description="Interaction with DNA substrate" evidence="7">
    <location>
        <position position="259"/>
    </location>
</feature>
<keyword evidence="6" id="KW-0464">Manganese</keyword>
<feature type="binding site" evidence="6">
    <location>
        <position position="38"/>
    </location>
    <ligand>
        <name>Mg(2+)</name>
        <dbReference type="ChEBI" id="CHEBI:18420"/>
        <label>1</label>
    </ligand>
</feature>
<feature type="active site" evidence="5">
    <location>
        <position position="118"/>
    </location>
</feature>
<feature type="binding site" evidence="6">
    <location>
        <position position="10"/>
    </location>
    <ligand>
        <name>Mg(2+)</name>
        <dbReference type="ChEBI" id="CHEBI:18420"/>
        <label>1</label>
    </ligand>
</feature>
<organism evidence="9">
    <name type="scientific">Scrofimicrobium appendicitidis</name>
    <dbReference type="NCBI Taxonomy" id="3079930"/>
    <lineage>
        <taxon>Bacteria</taxon>
        <taxon>Bacillati</taxon>
        <taxon>Actinomycetota</taxon>
        <taxon>Actinomycetes</taxon>
        <taxon>Actinomycetales</taxon>
        <taxon>Actinomycetaceae</taxon>
        <taxon>Scrofimicrobium</taxon>
    </lineage>
</organism>
<feature type="active site" description="Proton donor/acceptor" evidence="5">
    <location>
        <position position="156"/>
    </location>
</feature>
<evidence type="ECO:0000256" key="5">
    <source>
        <dbReference type="PIRSR" id="PIRSR604808-1"/>
    </source>
</evidence>
<name>A0AAU7V8N3_9ACTO</name>
<dbReference type="GO" id="GO:0046872">
    <property type="term" value="F:metal ion binding"/>
    <property type="evidence" value="ECO:0007669"/>
    <property type="project" value="UniProtKB-KW"/>
</dbReference>
<dbReference type="InterPro" id="IPR037493">
    <property type="entry name" value="ExoIII-like"/>
</dbReference>
<evidence type="ECO:0000256" key="4">
    <source>
        <dbReference type="ARBA" id="ARBA00022842"/>
    </source>
</evidence>
<keyword evidence="2 6" id="KW-0479">Metal-binding</keyword>
<dbReference type="KEGG" id="sapp:SAC06_02145"/>
<dbReference type="RefSeq" id="WP_350258577.1">
    <property type="nucleotide sequence ID" value="NZ_CP138335.1"/>
</dbReference>
<keyword evidence="4 6" id="KW-0460">Magnesium</keyword>
<evidence type="ECO:0000256" key="2">
    <source>
        <dbReference type="ARBA" id="ARBA00022723"/>
    </source>
</evidence>
<feature type="binding site" evidence="6">
    <location>
        <position position="158"/>
    </location>
    <ligand>
        <name>Mg(2+)</name>
        <dbReference type="ChEBI" id="CHEBI:18420"/>
        <label>1</label>
    </ligand>
</feature>
<dbReference type="PROSITE" id="PS51435">
    <property type="entry name" value="AP_NUCLEASE_F1_4"/>
    <property type="match status" value="1"/>
</dbReference>
<accession>A0AAU7V8N3</accession>
<dbReference type="InterPro" id="IPR036691">
    <property type="entry name" value="Endo/exonu/phosph_ase_sf"/>
</dbReference>
<protein>
    <submittedName>
        <fullName evidence="9">Exodeoxyribonuclease III</fullName>
    </submittedName>
</protein>
<feature type="active site" description="Proton acceptor" evidence="5">
    <location>
        <position position="259"/>
    </location>
</feature>
<evidence type="ECO:0000256" key="6">
    <source>
        <dbReference type="PIRSR" id="PIRSR604808-2"/>
    </source>
</evidence>
<feature type="binding site" evidence="6">
    <location>
        <position position="156"/>
    </location>
    <ligand>
        <name>Mg(2+)</name>
        <dbReference type="ChEBI" id="CHEBI:18420"/>
        <label>1</label>
    </ligand>
</feature>
<evidence type="ECO:0000259" key="8">
    <source>
        <dbReference type="Pfam" id="PF03372"/>
    </source>
</evidence>
<feature type="site" description="Important for catalytic activity" evidence="7">
    <location>
        <position position="229"/>
    </location>
</feature>
<proteinExistence type="inferred from homology"/>
<feature type="site" description="Transition state stabilizer" evidence="7">
    <location>
        <position position="158"/>
    </location>
</feature>
<dbReference type="PANTHER" id="PTHR43250">
    <property type="entry name" value="EXODEOXYRIBONUCLEASE III"/>
    <property type="match status" value="1"/>
</dbReference>
<dbReference type="GO" id="GO:0006281">
    <property type="term" value="P:DNA repair"/>
    <property type="evidence" value="ECO:0007669"/>
    <property type="project" value="InterPro"/>
</dbReference>
<feature type="binding site" evidence="6">
    <location>
        <position position="258"/>
    </location>
    <ligand>
        <name>Mg(2+)</name>
        <dbReference type="ChEBI" id="CHEBI:18420"/>
        <label>1</label>
    </ligand>
</feature>
<gene>
    <name evidence="9" type="ORF">SAC06_02145</name>
</gene>
<dbReference type="AlphaFoldDB" id="A0AAU7V8N3"/>
<comment type="cofactor">
    <cofactor evidence="6">
        <name>Mg(2+)</name>
        <dbReference type="ChEBI" id="CHEBI:18420"/>
    </cofactor>
    <cofactor evidence="6">
        <name>Mn(2+)</name>
        <dbReference type="ChEBI" id="CHEBI:29035"/>
    </cofactor>
    <text evidence="6">Probably binds two magnesium or manganese ions per subunit.</text>
</comment>
<reference evidence="9" key="1">
    <citation type="submission" date="2023-11" db="EMBL/GenBank/DDBJ databases">
        <title>Scrofimicrobium hongkongense sp. nov., isolated from a patient with peritonitis.</title>
        <authorList>
            <person name="Lao H.Y."/>
            <person name="Wong A.Y.P."/>
            <person name="Ng T.L."/>
            <person name="Wong R.Y.L."/>
            <person name="Yau M.C.Y."/>
            <person name="Lam J.Y.W."/>
            <person name="Siu G.K.H."/>
        </authorList>
    </citation>
    <scope>NUCLEOTIDE SEQUENCE</scope>
    <source>
        <strain evidence="9">R131</strain>
    </source>
</reference>
<dbReference type="PANTHER" id="PTHR43250:SF2">
    <property type="entry name" value="EXODEOXYRIBONUCLEASE III"/>
    <property type="match status" value="1"/>
</dbReference>
<feature type="binding site" evidence="6">
    <location>
        <position position="259"/>
    </location>
    <ligand>
        <name>Mg(2+)</name>
        <dbReference type="ChEBI" id="CHEBI:18420"/>
        <label>1</label>
    </ligand>
</feature>
<dbReference type="EMBL" id="CP138335">
    <property type="protein sequence ID" value="XBW08378.1"/>
    <property type="molecule type" value="Genomic_DNA"/>
</dbReference>
<dbReference type="GO" id="GO:0008311">
    <property type="term" value="F:double-stranded DNA 3'-5' DNA exonuclease activity"/>
    <property type="evidence" value="ECO:0007669"/>
    <property type="project" value="InterPro"/>
</dbReference>
<dbReference type="Gene3D" id="3.60.10.10">
    <property type="entry name" value="Endonuclease/exonuclease/phosphatase"/>
    <property type="match status" value="1"/>
</dbReference>
<evidence type="ECO:0000256" key="3">
    <source>
        <dbReference type="ARBA" id="ARBA00022801"/>
    </source>
</evidence>
<evidence type="ECO:0000313" key="9">
    <source>
        <dbReference type="EMBL" id="XBW08378.1"/>
    </source>
</evidence>
<feature type="domain" description="Endonuclease/exonuclease/phosphatase" evidence="8">
    <location>
        <begin position="8"/>
        <end position="259"/>
    </location>
</feature>